<dbReference type="RefSeq" id="WP_083644957.1">
    <property type="nucleotide sequence ID" value="NZ_AMRU01000007.1"/>
</dbReference>
<dbReference type="STRING" id="1229726.GRFL_2547"/>
<dbReference type="SUPFAM" id="SSF52833">
    <property type="entry name" value="Thioredoxin-like"/>
    <property type="match status" value="1"/>
</dbReference>
<dbReference type="Gene3D" id="3.40.30.10">
    <property type="entry name" value="Glutaredoxin"/>
    <property type="match status" value="1"/>
</dbReference>
<name>A0A1L7I6Q6_9FLAO</name>
<reference evidence="1 2" key="1">
    <citation type="submission" date="2016-07" db="EMBL/GenBank/DDBJ databases">
        <title>Multi-omics approach to identify versatile polysaccharide utilization systems of a marine flavobacterium Gramella flava.</title>
        <authorList>
            <person name="Tang K."/>
        </authorList>
    </citation>
    <scope>NUCLEOTIDE SEQUENCE [LARGE SCALE GENOMIC DNA]</scope>
    <source>
        <strain evidence="1 2">JLT2011</strain>
    </source>
</reference>
<evidence type="ECO:0000313" key="1">
    <source>
        <dbReference type="EMBL" id="APU69271.1"/>
    </source>
</evidence>
<proteinExistence type="predicted"/>
<dbReference type="Proteomes" id="UP000186230">
    <property type="component" value="Chromosome"/>
</dbReference>
<dbReference type="InterPro" id="IPR036249">
    <property type="entry name" value="Thioredoxin-like_sf"/>
</dbReference>
<sequence length="132" mass="14826">MGLFGKLFGDEGGAKKENASSINWVQLTEISQLGEIEKESELQYIAILKHSTRCGISRMVLKMFESDYDLPEDANVKMYFLDLIANREVSNAVADQFGVRHESPQLIVIHNREVVHHASHQSISAGKLKELV</sequence>
<dbReference type="AlphaFoldDB" id="A0A1L7I6Q6"/>
<dbReference type="EMBL" id="CP016359">
    <property type="protein sequence ID" value="APU69271.1"/>
    <property type="molecule type" value="Genomic_DNA"/>
</dbReference>
<evidence type="ECO:0000313" key="2">
    <source>
        <dbReference type="Proteomes" id="UP000186230"/>
    </source>
</evidence>
<protein>
    <submittedName>
        <fullName evidence="1">General stress protein</fullName>
    </submittedName>
</protein>
<dbReference type="NCBIfam" id="TIGR04019">
    <property type="entry name" value="B_thiol_YtxJ"/>
    <property type="match status" value="1"/>
</dbReference>
<keyword evidence="2" id="KW-1185">Reference proteome</keyword>
<accession>A0A1L7I6Q6</accession>
<dbReference type="OrthoDB" id="677051at2"/>
<organism evidence="1 2">
    <name type="scientific">Christiangramia flava JLT2011</name>
    <dbReference type="NCBI Taxonomy" id="1229726"/>
    <lineage>
        <taxon>Bacteria</taxon>
        <taxon>Pseudomonadati</taxon>
        <taxon>Bacteroidota</taxon>
        <taxon>Flavobacteriia</taxon>
        <taxon>Flavobacteriales</taxon>
        <taxon>Flavobacteriaceae</taxon>
        <taxon>Christiangramia</taxon>
    </lineage>
</organism>
<dbReference type="InterPro" id="IPR022551">
    <property type="entry name" value="BrxC"/>
</dbReference>
<dbReference type="Pfam" id="PF11009">
    <property type="entry name" value="BrxC"/>
    <property type="match status" value="1"/>
</dbReference>
<dbReference type="KEGG" id="gfl:GRFL_2547"/>
<gene>
    <name evidence="1" type="ORF">GRFL_2547</name>
</gene>